<name>A0A1D2MP70_ORCCI</name>
<keyword evidence="2" id="KW-0812">Transmembrane</keyword>
<evidence type="ECO:0000256" key="1">
    <source>
        <dbReference type="SAM" id="MobiDB-lite"/>
    </source>
</evidence>
<feature type="transmembrane region" description="Helical" evidence="2">
    <location>
        <begin position="152"/>
        <end position="168"/>
    </location>
</feature>
<dbReference type="OrthoDB" id="8187601at2759"/>
<comment type="caution">
    <text evidence="3">The sequence shown here is derived from an EMBL/GenBank/DDBJ whole genome shotgun (WGS) entry which is preliminary data.</text>
</comment>
<keyword evidence="4" id="KW-1185">Reference proteome</keyword>
<keyword evidence="2" id="KW-1133">Transmembrane helix</keyword>
<keyword evidence="2" id="KW-0472">Membrane</keyword>
<protein>
    <submittedName>
        <fullName evidence="3">Uncharacterized protein</fullName>
    </submittedName>
</protein>
<feature type="region of interest" description="Disordered" evidence="1">
    <location>
        <begin position="52"/>
        <end position="84"/>
    </location>
</feature>
<gene>
    <name evidence="3" type="ORF">Ocin01_12024</name>
</gene>
<reference evidence="3 4" key="1">
    <citation type="journal article" date="2016" name="Genome Biol. Evol.">
        <title>Gene Family Evolution Reflects Adaptation to Soil Environmental Stressors in the Genome of the Collembolan Orchesella cincta.</title>
        <authorList>
            <person name="Faddeeva-Vakhrusheva A."/>
            <person name="Derks M.F."/>
            <person name="Anvar S.Y."/>
            <person name="Agamennone V."/>
            <person name="Suring W."/>
            <person name="Smit S."/>
            <person name="van Straalen N.M."/>
            <person name="Roelofs D."/>
        </authorList>
    </citation>
    <scope>NUCLEOTIDE SEQUENCE [LARGE SCALE GENOMIC DNA]</scope>
    <source>
        <tissue evidence="3">Mixed pool</tissue>
    </source>
</reference>
<organism evidence="3 4">
    <name type="scientific">Orchesella cincta</name>
    <name type="common">Springtail</name>
    <name type="synonym">Podura cincta</name>
    <dbReference type="NCBI Taxonomy" id="48709"/>
    <lineage>
        <taxon>Eukaryota</taxon>
        <taxon>Metazoa</taxon>
        <taxon>Ecdysozoa</taxon>
        <taxon>Arthropoda</taxon>
        <taxon>Hexapoda</taxon>
        <taxon>Collembola</taxon>
        <taxon>Entomobryomorpha</taxon>
        <taxon>Entomobryoidea</taxon>
        <taxon>Orchesellidae</taxon>
        <taxon>Orchesellinae</taxon>
        <taxon>Orchesella</taxon>
    </lineage>
</organism>
<dbReference type="EMBL" id="LJIJ01000774">
    <property type="protein sequence ID" value="ODM94654.1"/>
    <property type="molecule type" value="Genomic_DNA"/>
</dbReference>
<proteinExistence type="predicted"/>
<evidence type="ECO:0000313" key="4">
    <source>
        <dbReference type="Proteomes" id="UP000094527"/>
    </source>
</evidence>
<accession>A0A1D2MP70</accession>
<feature type="compositionally biased region" description="Polar residues" evidence="1">
    <location>
        <begin position="55"/>
        <end position="73"/>
    </location>
</feature>
<dbReference type="Proteomes" id="UP000094527">
    <property type="component" value="Unassembled WGS sequence"/>
</dbReference>
<evidence type="ECO:0000313" key="3">
    <source>
        <dbReference type="EMBL" id="ODM94654.1"/>
    </source>
</evidence>
<dbReference type="AlphaFoldDB" id="A0A1D2MP70"/>
<evidence type="ECO:0000256" key="2">
    <source>
        <dbReference type="SAM" id="Phobius"/>
    </source>
</evidence>
<sequence length="256" mass="28997">MKSSRINVGKLVEKLKFLKPHDPDILKLHSVKAVICALQDIKNSPLGDYEGRIHANSSTGKNQPISESQQTFHPGSDIGAKSTSHKNTRYIVKNSDSGSVTTEYVTSSDIPTDKAVSEKKSFATLIHNFENMYKSVAKKYFFMLKPRKPSKSNFFGVFFSILAFIFYFELHTITGFSRLWLKWENVELRSVECTIESPNLAMELFRPPVSCAICHNVKSVDRVSGISPAEFERLYAYTGRPVIVSNNNNRSRYKID</sequence>